<dbReference type="PRINTS" id="PR00070">
    <property type="entry name" value="DHFR"/>
</dbReference>
<evidence type="ECO:0000256" key="7">
    <source>
        <dbReference type="ARBA" id="ARBA00025067"/>
    </source>
</evidence>
<dbReference type="GO" id="GO:0004146">
    <property type="term" value="F:dihydrofolate reductase activity"/>
    <property type="evidence" value="ECO:0007669"/>
    <property type="project" value="UniProtKB-EC"/>
</dbReference>
<evidence type="ECO:0000256" key="1">
    <source>
        <dbReference type="ARBA" id="ARBA00004903"/>
    </source>
</evidence>
<evidence type="ECO:0000256" key="2">
    <source>
        <dbReference type="ARBA" id="ARBA00009539"/>
    </source>
</evidence>
<sequence>MTGPELFLVAARAQNGVIGKDNRLPWRIPADLARFKRLTMGSPMIMGRRTFESLPGILPGRRHIVMTRNVHWHAEDAEVVHGLDAALQRANTARIAVIGGADVFAQSLPMARRIEITEVHADFDGDAVMPPVDQAGWQETAREDHPADGKTPAFSFVTYKRRG</sequence>
<keyword evidence="5 8" id="KW-0521">NADP</keyword>
<dbReference type="PIRSF" id="PIRSF000194">
    <property type="entry name" value="DHFR"/>
    <property type="match status" value="1"/>
</dbReference>
<organism evidence="11 12">
    <name type="scientific">Croceicoccus esteveae</name>
    <dbReference type="NCBI Taxonomy" id="3075597"/>
    <lineage>
        <taxon>Bacteria</taxon>
        <taxon>Pseudomonadati</taxon>
        <taxon>Pseudomonadota</taxon>
        <taxon>Alphaproteobacteria</taxon>
        <taxon>Sphingomonadales</taxon>
        <taxon>Erythrobacteraceae</taxon>
        <taxon>Croceicoccus</taxon>
    </lineage>
</organism>
<evidence type="ECO:0000313" key="12">
    <source>
        <dbReference type="Proteomes" id="UP001259803"/>
    </source>
</evidence>
<proteinExistence type="inferred from homology"/>
<dbReference type="InterPro" id="IPR024072">
    <property type="entry name" value="DHFR-like_dom_sf"/>
</dbReference>
<comment type="function">
    <text evidence="7 8">Key enzyme in folate metabolism. Catalyzes an essential reaction for de novo glycine and purine synthesis, and for DNA precursor synthesis.</text>
</comment>
<dbReference type="PROSITE" id="PS00075">
    <property type="entry name" value="DHFR_1"/>
    <property type="match status" value="1"/>
</dbReference>
<name>A0ABU2ZGT1_9SPHN</name>
<comment type="caution">
    <text evidence="11">The sequence shown here is derived from an EMBL/GenBank/DDBJ whole genome shotgun (WGS) entry which is preliminary data.</text>
</comment>
<dbReference type="InterPro" id="IPR012259">
    <property type="entry name" value="DHFR"/>
</dbReference>
<protein>
    <recommendedName>
        <fullName evidence="3 8">Dihydrofolate reductase</fullName>
        <ecNumber evidence="3 8">1.5.1.3</ecNumber>
    </recommendedName>
</protein>
<dbReference type="Gene3D" id="3.40.430.10">
    <property type="entry name" value="Dihydrofolate Reductase, subunit A"/>
    <property type="match status" value="1"/>
</dbReference>
<comment type="catalytic activity">
    <reaction evidence="8">
        <text>(6S)-5,6,7,8-tetrahydrofolate + NADP(+) = 7,8-dihydrofolate + NADPH + H(+)</text>
        <dbReference type="Rhea" id="RHEA:15009"/>
        <dbReference type="ChEBI" id="CHEBI:15378"/>
        <dbReference type="ChEBI" id="CHEBI:57451"/>
        <dbReference type="ChEBI" id="CHEBI:57453"/>
        <dbReference type="ChEBI" id="CHEBI:57783"/>
        <dbReference type="ChEBI" id="CHEBI:58349"/>
        <dbReference type="EC" id="1.5.1.3"/>
    </reaction>
</comment>
<keyword evidence="6 8" id="KW-0560">Oxidoreductase</keyword>
<evidence type="ECO:0000313" key="11">
    <source>
        <dbReference type="EMBL" id="MDT0575795.1"/>
    </source>
</evidence>
<keyword evidence="4 8" id="KW-0554">One-carbon metabolism</keyword>
<comment type="similarity">
    <text evidence="2 8 9">Belongs to the dihydrofolate reductase family.</text>
</comment>
<evidence type="ECO:0000256" key="3">
    <source>
        <dbReference type="ARBA" id="ARBA00012856"/>
    </source>
</evidence>
<evidence type="ECO:0000256" key="6">
    <source>
        <dbReference type="ARBA" id="ARBA00023002"/>
    </source>
</evidence>
<dbReference type="Proteomes" id="UP001259803">
    <property type="component" value="Unassembled WGS sequence"/>
</dbReference>
<dbReference type="EC" id="1.5.1.3" evidence="3 8"/>
<gene>
    <name evidence="11" type="ORF">RM533_06310</name>
</gene>
<dbReference type="RefSeq" id="WP_311340356.1">
    <property type="nucleotide sequence ID" value="NZ_JAVRHS010000003.1"/>
</dbReference>
<evidence type="ECO:0000256" key="4">
    <source>
        <dbReference type="ARBA" id="ARBA00022563"/>
    </source>
</evidence>
<evidence type="ECO:0000256" key="9">
    <source>
        <dbReference type="RuleBase" id="RU004474"/>
    </source>
</evidence>
<dbReference type="PANTHER" id="PTHR48069:SF3">
    <property type="entry name" value="DIHYDROFOLATE REDUCTASE"/>
    <property type="match status" value="1"/>
</dbReference>
<dbReference type="InterPro" id="IPR001796">
    <property type="entry name" value="DHFR_dom"/>
</dbReference>
<evidence type="ECO:0000256" key="5">
    <source>
        <dbReference type="ARBA" id="ARBA00022857"/>
    </source>
</evidence>
<dbReference type="PROSITE" id="PS51330">
    <property type="entry name" value="DHFR_2"/>
    <property type="match status" value="1"/>
</dbReference>
<accession>A0ABU2ZGT1</accession>
<comment type="pathway">
    <text evidence="1 8">Cofactor biosynthesis; tetrahydrofolate biosynthesis; 5,6,7,8-tetrahydrofolate from 7,8-dihydrofolate: step 1/1.</text>
</comment>
<dbReference type="SUPFAM" id="SSF53597">
    <property type="entry name" value="Dihydrofolate reductase-like"/>
    <property type="match status" value="1"/>
</dbReference>
<keyword evidence="12" id="KW-1185">Reference proteome</keyword>
<feature type="domain" description="DHFR" evidence="10">
    <location>
        <begin position="5"/>
        <end position="161"/>
    </location>
</feature>
<dbReference type="InterPro" id="IPR017925">
    <property type="entry name" value="DHFR_CS"/>
</dbReference>
<dbReference type="EMBL" id="JAVRHS010000003">
    <property type="protein sequence ID" value="MDT0575795.1"/>
    <property type="molecule type" value="Genomic_DNA"/>
</dbReference>
<reference evidence="11 12" key="1">
    <citation type="submission" date="2023-09" db="EMBL/GenBank/DDBJ databases">
        <authorList>
            <person name="Rey-Velasco X."/>
        </authorList>
    </citation>
    <scope>NUCLEOTIDE SEQUENCE [LARGE SCALE GENOMIC DNA]</scope>
    <source>
        <strain evidence="11 12">F390</strain>
    </source>
</reference>
<dbReference type="CDD" id="cd00209">
    <property type="entry name" value="DHFR"/>
    <property type="match status" value="1"/>
</dbReference>
<evidence type="ECO:0000256" key="8">
    <source>
        <dbReference type="PIRNR" id="PIRNR000194"/>
    </source>
</evidence>
<dbReference type="PANTHER" id="PTHR48069">
    <property type="entry name" value="DIHYDROFOLATE REDUCTASE"/>
    <property type="match status" value="1"/>
</dbReference>
<evidence type="ECO:0000259" key="10">
    <source>
        <dbReference type="PROSITE" id="PS51330"/>
    </source>
</evidence>
<dbReference type="Pfam" id="PF00186">
    <property type="entry name" value="DHFR_1"/>
    <property type="match status" value="1"/>
</dbReference>